<dbReference type="Proteomes" id="UP000838160">
    <property type="component" value="Unassembled WGS sequence"/>
</dbReference>
<protein>
    <submittedName>
        <fullName evidence="1">Uncharacterized protein</fullName>
    </submittedName>
</protein>
<reference evidence="1" key="1">
    <citation type="submission" date="2021-12" db="EMBL/GenBank/DDBJ databases">
        <authorList>
            <person name="Rodrigo-Torres L."/>
            <person name="Arahal R. D."/>
            <person name="Lucena T."/>
        </authorList>
    </citation>
    <scope>NUCLEOTIDE SEQUENCE</scope>
    <source>
        <strain evidence="1">CECT 8226</strain>
    </source>
</reference>
<proteinExistence type="predicted"/>
<gene>
    <name evidence="1" type="ORF">VHP8226_04040</name>
</gene>
<dbReference type="RefSeq" id="WP_237486951.1">
    <property type="nucleotide sequence ID" value="NZ_CAKLCM010000003.1"/>
</dbReference>
<evidence type="ECO:0000313" key="2">
    <source>
        <dbReference type="Proteomes" id="UP000838160"/>
    </source>
</evidence>
<keyword evidence="2" id="KW-1185">Reference proteome</keyword>
<dbReference type="EMBL" id="CAKLCM010000003">
    <property type="protein sequence ID" value="CAH0530397.1"/>
    <property type="molecule type" value="Genomic_DNA"/>
</dbReference>
<name>A0ABN8DQD6_9VIBR</name>
<organism evidence="1 2">
    <name type="scientific">Vibrio hippocampi</name>
    <dbReference type="NCBI Taxonomy" id="654686"/>
    <lineage>
        <taxon>Bacteria</taxon>
        <taxon>Pseudomonadati</taxon>
        <taxon>Pseudomonadota</taxon>
        <taxon>Gammaproteobacteria</taxon>
        <taxon>Vibrionales</taxon>
        <taxon>Vibrionaceae</taxon>
        <taxon>Vibrio</taxon>
    </lineage>
</organism>
<comment type="caution">
    <text evidence="1">The sequence shown here is derived from an EMBL/GenBank/DDBJ whole genome shotgun (WGS) entry which is preliminary data.</text>
</comment>
<sequence>MSKVTATLSEREKAIQLFETFLSDMPEISINTAHSDAPSGININDNEEVTAYLQYSFSQFLDSIATPDTPATTPSVQNHTKVLLTLDESGYPINAFSDGEGELELLIWDSDDDGIVDQLLPMPDGSSGVLTNLYTHKNPQAIEWASAIMDVNLCNFEFDRTTIELLSDTEIKIEQTGAFPVTKIIQAPADNAINMLHAIKQEFRHIHGQH</sequence>
<accession>A0ABN8DQD6</accession>
<evidence type="ECO:0000313" key="1">
    <source>
        <dbReference type="EMBL" id="CAH0530397.1"/>
    </source>
</evidence>